<feature type="compositionally biased region" description="Pro residues" evidence="1">
    <location>
        <begin position="300"/>
        <end position="314"/>
    </location>
</feature>
<gene>
    <name evidence="2" type="ORF">HYH03_006001</name>
</gene>
<feature type="compositionally biased region" description="Gly residues" evidence="1">
    <location>
        <begin position="1"/>
        <end position="16"/>
    </location>
</feature>
<feature type="compositionally biased region" description="Gly residues" evidence="1">
    <location>
        <begin position="382"/>
        <end position="396"/>
    </location>
</feature>
<evidence type="ECO:0000256" key="1">
    <source>
        <dbReference type="SAM" id="MobiDB-lite"/>
    </source>
</evidence>
<feature type="region of interest" description="Disordered" evidence="1">
    <location>
        <begin position="645"/>
        <end position="694"/>
    </location>
</feature>
<feature type="compositionally biased region" description="Low complexity" evidence="1">
    <location>
        <begin position="488"/>
        <end position="500"/>
    </location>
</feature>
<dbReference type="Proteomes" id="UP000612055">
    <property type="component" value="Unassembled WGS sequence"/>
</dbReference>
<dbReference type="AlphaFoldDB" id="A0A835Y3D2"/>
<feature type="compositionally biased region" description="Polar residues" evidence="1">
    <location>
        <begin position="222"/>
        <end position="232"/>
    </location>
</feature>
<feature type="compositionally biased region" description="Pro residues" evidence="1">
    <location>
        <begin position="645"/>
        <end position="677"/>
    </location>
</feature>
<reference evidence="2" key="1">
    <citation type="journal article" date="2020" name="bioRxiv">
        <title>Comparative genomics of Chlamydomonas.</title>
        <authorList>
            <person name="Craig R.J."/>
            <person name="Hasan A.R."/>
            <person name="Ness R.W."/>
            <person name="Keightley P.D."/>
        </authorList>
    </citation>
    <scope>NUCLEOTIDE SEQUENCE</scope>
    <source>
        <strain evidence="2">CCAP 11/70</strain>
    </source>
</reference>
<protein>
    <submittedName>
        <fullName evidence="2">Uncharacterized protein</fullName>
    </submittedName>
</protein>
<evidence type="ECO:0000313" key="2">
    <source>
        <dbReference type="EMBL" id="KAG2495752.1"/>
    </source>
</evidence>
<feature type="region of interest" description="Disordered" evidence="1">
    <location>
        <begin position="83"/>
        <end position="105"/>
    </location>
</feature>
<feature type="region of interest" description="Disordered" evidence="1">
    <location>
        <begin position="450"/>
        <end position="516"/>
    </location>
</feature>
<feature type="region of interest" description="Disordered" evidence="1">
    <location>
        <begin position="285"/>
        <end position="339"/>
    </location>
</feature>
<keyword evidence="3" id="KW-1185">Reference proteome</keyword>
<dbReference type="EMBL" id="JAEHOE010000022">
    <property type="protein sequence ID" value="KAG2495752.1"/>
    <property type="molecule type" value="Genomic_DNA"/>
</dbReference>
<feature type="compositionally biased region" description="Low complexity" evidence="1">
    <location>
        <begin position="573"/>
        <end position="596"/>
    </location>
</feature>
<feature type="region of interest" description="Disordered" evidence="1">
    <location>
        <begin position="355"/>
        <end position="423"/>
    </location>
</feature>
<accession>A0A835Y3D2</accession>
<comment type="caution">
    <text evidence="2">The sequence shown here is derived from an EMBL/GenBank/DDBJ whole genome shotgun (WGS) entry which is preliminary data.</text>
</comment>
<feature type="region of interest" description="Disordered" evidence="1">
    <location>
        <begin position="167"/>
        <end position="241"/>
    </location>
</feature>
<feature type="region of interest" description="Disordered" evidence="1">
    <location>
        <begin position="1"/>
        <end position="26"/>
    </location>
</feature>
<feature type="region of interest" description="Disordered" evidence="1">
    <location>
        <begin position="534"/>
        <end position="601"/>
    </location>
</feature>
<organism evidence="2 3">
    <name type="scientific">Edaphochlamys debaryana</name>
    <dbReference type="NCBI Taxonomy" id="47281"/>
    <lineage>
        <taxon>Eukaryota</taxon>
        <taxon>Viridiplantae</taxon>
        <taxon>Chlorophyta</taxon>
        <taxon>core chlorophytes</taxon>
        <taxon>Chlorophyceae</taxon>
        <taxon>CS clade</taxon>
        <taxon>Chlamydomonadales</taxon>
        <taxon>Chlamydomonadales incertae sedis</taxon>
        <taxon>Edaphochlamys</taxon>
    </lineage>
</organism>
<name>A0A835Y3D2_9CHLO</name>
<feature type="compositionally biased region" description="Pro residues" evidence="1">
    <location>
        <begin position="173"/>
        <end position="188"/>
    </location>
</feature>
<proteinExistence type="predicted"/>
<sequence length="797" mass="81417">MVGGLAGMLGGGGGAGREGEEAAQRRHKAKLHWQRAFQKAQEGLLDLYDLYEEVFGDLPLTDDDVEGLHQDLCADDVLQSWESDPTGCPQQGRLMSGSSAPAAAATPPAVLPEAVAAAEAPPGAATANVAQQWCGAVQPPPQQQGRALAQPLAPWHNECWLAGTASSERQLHLPPPAAQPPSAGPGQPPVNARDARPPPPQPVSPYGVQGPAGARPRPTNDVGHQQLGTSATWPIPQAPSPRHVLMNAARPYSAPPETTTAAVPPTSAGTTAGVPPLLSTAARPAAGNHGTAGWPVGAQPAPPIQSSPNKPQPQQPHRWCLVPSWPPQPAPGNGVAAARRPTAAAAPMWAEVGSGAGATGRQWAPPMPSRKRQVADGAEAVGYGGSDDGGGGGGDSRGSPRAPLAAGCQQPLQRSAPADPHRMAAYPPVLSARAPGRAWAGHVQYMPYTSPRQPSTPVKAESGPAGQPPAFSSPPQAPGPVARPVREGLGAASPAAAAGATCHQSPPEQNMPYAPLSAFSPPPVIAAAPAAYHQPTAMPNAGPSPRRGQPTPQPFAEISQPKPRPPPVPQPRPEAAGTTPPAAPAAEQADEATSAPSSRPCVPMAMPPYGFMPYGRSPYSLPMQPPPAGVTGGLQWRLRWRRVPAPVPMPPSAPEWPPQQRPPPQQQPQPQPQPQPQQPSLRAAAAPAQGEPAAPLMPYGAAPYARVPYGMLPPRLPQPPVYAAASWVPVRPSGNAAGGGAPVAATAGAAATAAAWAGSRPPLRTALPTGSPLAHAPTDPQAAAWAAHGALEGFPSW</sequence>
<feature type="compositionally biased region" description="Pro residues" evidence="1">
    <location>
        <begin position="562"/>
        <end position="572"/>
    </location>
</feature>
<feature type="compositionally biased region" description="Low complexity" evidence="1">
    <location>
        <begin position="678"/>
        <end position="694"/>
    </location>
</feature>
<evidence type="ECO:0000313" key="3">
    <source>
        <dbReference type="Proteomes" id="UP000612055"/>
    </source>
</evidence>
<feature type="region of interest" description="Disordered" evidence="1">
    <location>
        <begin position="762"/>
        <end position="781"/>
    </location>
</feature>